<dbReference type="InterPro" id="IPR008514">
    <property type="entry name" value="T6SS_Hcp"/>
</dbReference>
<evidence type="ECO:0000313" key="1">
    <source>
        <dbReference type="EMBL" id="NKE17199.1"/>
    </source>
</evidence>
<gene>
    <name evidence="1" type="ORF">GWK15_09620</name>
</gene>
<accession>A0ABX1EHT6</accession>
<dbReference type="Pfam" id="PF05638">
    <property type="entry name" value="T6SS_HCP"/>
    <property type="match status" value="1"/>
</dbReference>
<dbReference type="InterPro" id="IPR036624">
    <property type="entry name" value="Hcp1-lik_sf"/>
</dbReference>
<dbReference type="EMBL" id="JAAVUP010000002">
    <property type="protein sequence ID" value="NKE17199.1"/>
    <property type="molecule type" value="Genomic_DNA"/>
</dbReference>
<evidence type="ECO:0000313" key="2">
    <source>
        <dbReference type="Proteomes" id="UP000746741"/>
    </source>
</evidence>
<dbReference type="Proteomes" id="UP000746741">
    <property type="component" value="Unassembled WGS sequence"/>
</dbReference>
<proteinExistence type="predicted"/>
<dbReference type="RefSeq" id="WP_168041064.1">
    <property type="nucleotide sequence ID" value="NZ_JAAEDK010000062.1"/>
</dbReference>
<name>A0ABX1EHT6_9PROT</name>
<organism evidence="1 2">
    <name type="scientific">Neoroseomonas oryzicola</name>
    <dbReference type="NCBI Taxonomy" id="535904"/>
    <lineage>
        <taxon>Bacteria</taxon>
        <taxon>Pseudomonadati</taxon>
        <taxon>Pseudomonadota</taxon>
        <taxon>Alphaproteobacteria</taxon>
        <taxon>Acetobacterales</taxon>
        <taxon>Acetobacteraceae</taxon>
        <taxon>Neoroseomonas</taxon>
    </lineage>
</organism>
<reference evidence="1 2" key="1">
    <citation type="submission" date="2020-02" db="EMBL/GenBank/DDBJ databases">
        <authorList>
            <person name="Sun Q."/>
            <person name="Inoue M."/>
        </authorList>
    </citation>
    <scope>NUCLEOTIDE SEQUENCE [LARGE SCALE GENOMIC DNA]</scope>
    <source>
        <strain evidence="1 2">KCTC 22478</strain>
    </source>
</reference>
<keyword evidence="2" id="KW-1185">Reference proteome</keyword>
<protein>
    <submittedName>
        <fullName evidence="1">Type VI secretion system tube protein Hcp</fullName>
    </submittedName>
</protein>
<sequence length="159" mass="17221">MAIFMCFEGAKTGPLKGEAKVPGDIPTTPASGDWIELKSCSFSGQPHSRLGAKVDTSINIIRISKPTDGSSVGLLSELFWGSPRSKAAIVFMRTEADAPVEYMRLELKDVGIVGCRWDSGSDRPTETYDLAVDDFTLITWTFEGQVRGAQSVTQIMNGV</sequence>
<comment type="caution">
    <text evidence="1">The sequence shown here is derived from an EMBL/GenBank/DDBJ whole genome shotgun (WGS) entry which is preliminary data.</text>
</comment>
<dbReference type="SUPFAM" id="SSF141452">
    <property type="entry name" value="Hcp1-like"/>
    <property type="match status" value="1"/>
</dbReference>
<dbReference type="Gene3D" id="2.30.110.20">
    <property type="entry name" value="Hcp1-like"/>
    <property type="match status" value="1"/>
</dbReference>